<comment type="caution">
    <text evidence="5">The sequence shown here is derived from an EMBL/GenBank/DDBJ whole genome shotgun (WGS) entry which is preliminary data.</text>
</comment>
<keyword evidence="4" id="KW-0472">Membrane</keyword>
<dbReference type="PANTHER" id="PTHR23416">
    <property type="entry name" value="SIALIC ACID SYNTHASE-RELATED"/>
    <property type="match status" value="1"/>
</dbReference>
<keyword evidence="4" id="KW-1133">Transmembrane helix</keyword>
<proteinExistence type="inferred from homology"/>
<dbReference type="InterPro" id="IPR001451">
    <property type="entry name" value="Hexapep"/>
</dbReference>
<dbReference type="CDD" id="cd04647">
    <property type="entry name" value="LbH_MAT_like"/>
    <property type="match status" value="1"/>
</dbReference>
<evidence type="ECO:0000313" key="6">
    <source>
        <dbReference type="Proteomes" id="UP000034172"/>
    </source>
</evidence>
<evidence type="ECO:0000313" key="5">
    <source>
        <dbReference type="EMBL" id="KKT49526.1"/>
    </source>
</evidence>
<keyword evidence="4" id="KW-0812">Transmembrane</keyword>
<protein>
    <submittedName>
        <fullName evidence="5">Acetyltransferase</fullName>
    </submittedName>
</protein>
<gene>
    <name evidence="5" type="ORF">UW41_C0005G0029</name>
</gene>
<dbReference type="AlphaFoldDB" id="A0A0G1HQT7"/>
<dbReference type="InterPro" id="IPR051159">
    <property type="entry name" value="Hexapeptide_acetyltransf"/>
</dbReference>
<dbReference type="Proteomes" id="UP000034172">
    <property type="component" value="Unassembled WGS sequence"/>
</dbReference>
<keyword evidence="3" id="KW-0677">Repeat</keyword>
<dbReference type="InterPro" id="IPR018357">
    <property type="entry name" value="Hexapep_transf_CS"/>
</dbReference>
<accession>A0A0G1HQT7</accession>
<evidence type="ECO:0000256" key="4">
    <source>
        <dbReference type="SAM" id="Phobius"/>
    </source>
</evidence>
<organism evidence="5 6">
    <name type="scientific">Candidatus Collierbacteria bacterium GW2011_GWC2_44_18</name>
    <dbReference type="NCBI Taxonomy" id="1618392"/>
    <lineage>
        <taxon>Bacteria</taxon>
        <taxon>Candidatus Collieribacteriota</taxon>
    </lineage>
</organism>
<dbReference type="InterPro" id="IPR011004">
    <property type="entry name" value="Trimer_LpxA-like_sf"/>
</dbReference>
<name>A0A0G1HQT7_9BACT</name>
<evidence type="ECO:0000256" key="3">
    <source>
        <dbReference type="ARBA" id="ARBA00022737"/>
    </source>
</evidence>
<dbReference type="STRING" id="1618392.UW41_C0005G0029"/>
<dbReference type="Gene3D" id="2.160.10.10">
    <property type="entry name" value="Hexapeptide repeat proteins"/>
    <property type="match status" value="1"/>
</dbReference>
<dbReference type="PANTHER" id="PTHR23416:SF23">
    <property type="entry name" value="ACETYLTRANSFERASE C18B11.09C-RELATED"/>
    <property type="match status" value="1"/>
</dbReference>
<reference evidence="5 6" key="1">
    <citation type="journal article" date="2015" name="Nature">
        <title>rRNA introns, odd ribosomes, and small enigmatic genomes across a large radiation of phyla.</title>
        <authorList>
            <person name="Brown C.T."/>
            <person name="Hug L.A."/>
            <person name="Thomas B.C."/>
            <person name="Sharon I."/>
            <person name="Castelle C.J."/>
            <person name="Singh A."/>
            <person name="Wilkins M.J."/>
            <person name="Williams K.H."/>
            <person name="Banfield J.F."/>
        </authorList>
    </citation>
    <scope>NUCLEOTIDE SEQUENCE [LARGE SCALE GENOMIC DNA]</scope>
</reference>
<evidence type="ECO:0000256" key="2">
    <source>
        <dbReference type="ARBA" id="ARBA00022679"/>
    </source>
</evidence>
<comment type="similarity">
    <text evidence="1">Belongs to the transferase hexapeptide repeat family.</text>
</comment>
<dbReference type="Pfam" id="PF14602">
    <property type="entry name" value="Hexapep_2"/>
    <property type="match status" value="1"/>
</dbReference>
<dbReference type="SUPFAM" id="SSF51161">
    <property type="entry name" value="Trimeric LpxA-like enzymes"/>
    <property type="match status" value="1"/>
</dbReference>
<feature type="transmembrane region" description="Helical" evidence="4">
    <location>
        <begin position="36"/>
        <end position="54"/>
    </location>
</feature>
<keyword evidence="2 5" id="KW-0808">Transferase</keyword>
<sequence length="211" mass="23360">MKISNLRFSSKGVDFIDKGGHKLPLNTALGKITNRFANYVLDLELFFLWIIGYIPSHLIRKLFYFLAGIKLGRGSTFHMGARFYQPKNISVGEDTIIGDHAFIDGRARVTIGSHTDIASQLMIYNSEHDMTDPDFKAIEEPVTVGDYCFIGPRVIIMPGVNIGDGAVVAGGAVVTKDVSNGSIVGGVPAKPIRDRQIRQYKYKLGRPRLFQ</sequence>
<dbReference type="GO" id="GO:0008374">
    <property type="term" value="F:O-acyltransferase activity"/>
    <property type="evidence" value="ECO:0007669"/>
    <property type="project" value="TreeGrafter"/>
</dbReference>
<dbReference type="PROSITE" id="PS00101">
    <property type="entry name" value="HEXAPEP_TRANSFERASES"/>
    <property type="match status" value="1"/>
</dbReference>
<dbReference type="EMBL" id="LCIE01000005">
    <property type="protein sequence ID" value="KKT49526.1"/>
    <property type="molecule type" value="Genomic_DNA"/>
</dbReference>
<dbReference type="GO" id="GO:0005829">
    <property type="term" value="C:cytosol"/>
    <property type="evidence" value="ECO:0007669"/>
    <property type="project" value="TreeGrafter"/>
</dbReference>
<evidence type="ECO:0000256" key="1">
    <source>
        <dbReference type="ARBA" id="ARBA00007274"/>
    </source>
</evidence>